<evidence type="ECO:0000313" key="9">
    <source>
        <dbReference type="EMBL" id="GAT90475.1"/>
    </source>
</evidence>
<evidence type="ECO:0000256" key="5">
    <source>
        <dbReference type="SAM" id="MobiDB-lite"/>
    </source>
</evidence>
<dbReference type="EMBL" id="BDDX01000005">
    <property type="protein sequence ID" value="GAT90475.1"/>
    <property type="molecule type" value="Genomic_DNA"/>
</dbReference>
<dbReference type="Proteomes" id="UP000186588">
    <property type="component" value="Unassembled WGS sequence"/>
</dbReference>
<organism evidence="9 10">
    <name type="scientific">Apilactobacillus kunkeei</name>
    <dbReference type="NCBI Taxonomy" id="148814"/>
    <lineage>
        <taxon>Bacteria</taxon>
        <taxon>Bacillati</taxon>
        <taxon>Bacillota</taxon>
        <taxon>Bacilli</taxon>
        <taxon>Lactobacillales</taxon>
        <taxon>Lactobacillaceae</taxon>
        <taxon>Apilactobacillus</taxon>
    </lineage>
</organism>
<reference evidence="9 10" key="1">
    <citation type="journal article" date="2016" name="Syst. Appl. Microbiol.">
        <title>Genomic characterization of a fructophilic bee symbiont Lactobacillus kunkeei reveals its niche-specific adaptation.</title>
        <authorList>
            <person name="Maeno S."/>
            <person name="Tanizawa Y."/>
            <person name="Kanesaki Y."/>
            <person name="Kubota E."/>
            <person name="Kumar H."/>
            <person name="Dicks L."/>
            <person name="Salminen S."/>
            <person name="Nakagawa J."/>
            <person name="Arita M."/>
            <person name="Endo A."/>
        </authorList>
    </citation>
    <scope>NUCLEOTIDE SEQUENCE [LARGE SCALE GENOMIC DNA]</scope>
    <source>
        <strain evidence="9 10">FF30-6</strain>
    </source>
</reference>
<evidence type="ECO:0000256" key="6">
    <source>
        <dbReference type="SAM" id="Phobius"/>
    </source>
</evidence>
<sequence>MKKSIKTALLFSTLIIGAVETPNVINNTSSATQVIAHADDTSTPRLNAFKNLSIVNGQNVGTTDLQNIIINSISEQTNQNISSVNDVTEAELDNLNTLYFPSPVNGVGQFAKNVDFNQLKGIINPQNITSIYLQKVLYSTNPFKALGEMDSLKYIQLVTSNVTNEDLAALKAPNLQAYNFQNIDVSDISQFIANNNLARTTNGSPQIQAAAVGNYNNPTDSALVGLHGSSISDLSQINGQMLYSSSAISNGYSVPDFKNQVINEYYEIDKPQDGSVIRIPIDNLKDVVATRTSNSGVDYQAIYNPSVTYLTANNFSDKNISVIGKDGNPSQSQATTNPTNGIAYLEYKYDGGDIPSTLSFNFVSTLGNSTLTNLFTGTYNVHLSIKPTTQKSSSADNQSQSSASSSTTSSAQDSNDSIGQNKPSSSPQSSSASTEKTNSSSKVQSSSASSEKNNPSSEAQSSSVSEEDTNSASSSQSIPASNESKASSSSAVTPSSSSAVESSATPAETSNSNTVESSHSNNKGTPKNDNVQPKKVETTNSSEHKDAKSLPQTGDQTHQNVFVALGSLLVAISATMLAFVLRRKNK</sequence>
<name>A0A1L8CGZ1_9LACO</name>
<dbReference type="PROSITE" id="PS50847">
    <property type="entry name" value="GRAM_POS_ANCHORING"/>
    <property type="match status" value="1"/>
</dbReference>
<accession>A0A1L8CGZ1</accession>
<feature type="compositionally biased region" description="Low complexity" evidence="5">
    <location>
        <begin position="392"/>
        <end position="510"/>
    </location>
</feature>
<dbReference type="InterPro" id="IPR019931">
    <property type="entry name" value="LPXTG_anchor"/>
</dbReference>
<protein>
    <recommendedName>
        <fullName evidence="8">Gram-positive cocci surface proteins LPxTG domain-containing protein</fullName>
    </recommendedName>
</protein>
<evidence type="ECO:0000256" key="7">
    <source>
        <dbReference type="SAM" id="SignalP"/>
    </source>
</evidence>
<keyword evidence="6" id="KW-1133">Transmembrane helix</keyword>
<proteinExistence type="predicted"/>
<feature type="compositionally biased region" description="Polar residues" evidence="5">
    <location>
        <begin position="511"/>
        <end position="531"/>
    </location>
</feature>
<evidence type="ECO:0000256" key="3">
    <source>
        <dbReference type="ARBA" id="ARBA00022729"/>
    </source>
</evidence>
<feature type="compositionally biased region" description="Basic and acidic residues" evidence="5">
    <location>
        <begin position="532"/>
        <end position="548"/>
    </location>
</feature>
<feature type="domain" description="Gram-positive cocci surface proteins LPxTG" evidence="8">
    <location>
        <begin position="550"/>
        <end position="586"/>
    </location>
</feature>
<evidence type="ECO:0000256" key="2">
    <source>
        <dbReference type="ARBA" id="ARBA00022525"/>
    </source>
</evidence>
<keyword evidence="6" id="KW-0812">Transmembrane</keyword>
<dbReference type="NCBIfam" id="TIGR01167">
    <property type="entry name" value="LPXTG_anchor"/>
    <property type="match status" value="1"/>
</dbReference>
<gene>
    <name evidence="9" type="ORF">FF306_00573</name>
</gene>
<dbReference type="Pfam" id="PF00746">
    <property type="entry name" value="Gram_pos_anchor"/>
    <property type="match status" value="1"/>
</dbReference>
<evidence type="ECO:0000256" key="4">
    <source>
        <dbReference type="ARBA" id="ARBA00023088"/>
    </source>
</evidence>
<keyword evidence="4" id="KW-0572">Peptidoglycan-anchor</keyword>
<keyword evidence="2" id="KW-0964">Secreted</keyword>
<evidence type="ECO:0000259" key="8">
    <source>
        <dbReference type="PROSITE" id="PS50847"/>
    </source>
</evidence>
<feature type="transmembrane region" description="Helical" evidence="6">
    <location>
        <begin position="561"/>
        <end position="581"/>
    </location>
</feature>
<keyword evidence="3 7" id="KW-0732">Signal</keyword>
<dbReference type="RefSeq" id="WP_094750691.1">
    <property type="nucleotide sequence ID" value="NZ_BDDX01000005.1"/>
</dbReference>
<evidence type="ECO:0000256" key="1">
    <source>
        <dbReference type="ARBA" id="ARBA00022512"/>
    </source>
</evidence>
<evidence type="ECO:0000313" key="10">
    <source>
        <dbReference type="Proteomes" id="UP000186588"/>
    </source>
</evidence>
<keyword evidence="6" id="KW-0472">Membrane</keyword>
<feature type="chain" id="PRO_5038792309" description="Gram-positive cocci surface proteins LPxTG domain-containing protein" evidence="7">
    <location>
        <begin position="19"/>
        <end position="586"/>
    </location>
</feature>
<feature type="signal peptide" evidence="7">
    <location>
        <begin position="1"/>
        <end position="18"/>
    </location>
</feature>
<dbReference type="AlphaFoldDB" id="A0A1L8CGZ1"/>
<comment type="caution">
    <text evidence="9">The sequence shown here is derived from an EMBL/GenBank/DDBJ whole genome shotgun (WGS) entry which is preliminary data.</text>
</comment>
<feature type="region of interest" description="Disordered" evidence="5">
    <location>
        <begin position="389"/>
        <end position="554"/>
    </location>
</feature>
<keyword evidence="1" id="KW-0134">Cell wall</keyword>